<reference evidence="1" key="1">
    <citation type="submission" date="2013-05" db="EMBL/GenBank/DDBJ databases">
        <authorList>
            <person name="Yim A.K.Y."/>
            <person name="Chan T.F."/>
            <person name="Ji K.M."/>
            <person name="Liu X.Y."/>
            <person name="Zhou J.W."/>
            <person name="Li R.Q."/>
            <person name="Yang K.Y."/>
            <person name="Li J."/>
            <person name="Li M."/>
            <person name="Law P.T.W."/>
            <person name="Wu Y.L."/>
            <person name="Cai Z.L."/>
            <person name="Qin H."/>
            <person name="Bao Y."/>
            <person name="Leung R.K.K."/>
            <person name="Ng P.K.S."/>
            <person name="Zou J."/>
            <person name="Zhong X.J."/>
            <person name="Ran P.X."/>
            <person name="Zhong N.S."/>
            <person name="Liu Z.G."/>
            <person name="Tsui S.K.W."/>
        </authorList>
    </citation>
    <scope>NUCLEOTIDE SEQUENCE</scope>
    <source>
        <strain evidence="1">Derf</strain>
        <tissue evidence="1">Whole organism</tissue>
    </source>
</reference>
<organism evidence="1 2">
    <name type="scientific">Dermatophagoides farinae</name>
    <name type="common">American house dust mite</name>
    <dbReference type="NCBI Taxonomy" id="6954"/>
    <lineage>
        <taxon>Eukaryota</taxon>
        <taxon>Metazoa</taxon>
        <taxon>Ecdysozoa</taxon>
        <taxon>Arthropoda</taxon>
        <taxon>Chelicerata</taxon>
        <taxon>Arachnida</taxon>
        <taxon>Acari</taxon>
        <taxon>Acariformes</taxon>
        <taxon>Sarcoptiformes</taxon>
        <taxon>Astigmata</taxon>
        <taxon>Psoroptidia</taxon>
        <taxon>Analgoidea</taxon>
        <taxon>Pyroglyphidae</taxon>
        <taxon>Dermatophagoidinae</taxon>
        <taxon>Dermatophagoides</taxon>
    </lineage>
</organism>
<dbReference type="AlphaFoldDB" id="A0A922I4A4"/>
<evidence type="ECO:0000313" key="1">
    <source>
        <dbReference type="EMBL" id="KAH9521030.1"/>
    </source>
</evidence>
<proteinExistence type="predicted"/>
<reference evidence="1" key="2">
    <citation type="journal article" date="2022" name="Res Sq">
        <title>Comparative Genomics Reveals Insights into the Divergent Evolution of Astigmatic Mites and Household Pest Adaptations.</title>
        <authorList>
            <person name="Xiong Q."/>
            <person name="Wan A.T.-Y."/>
            <person name="Liu X.-Y."/>
            <person name="Fung C.S.-H."/>
            <person name="Xiao X."/>
            <person name="Malainual N."/>
            <person name="Hou J."/>
            <person name="Wang L."/>
            <person name="Wang M."/>
            <person name="Yang K."/>
            <person name="Cui Y."/>
            <person name="Leung E."/>
            <person name="Nong W."/>
            <person name="Shin S.-K."/>
            <person name="Au S."/>
            <person name="Jeong K.Y."/>
            <person name="Chew F.T."/>
            <person name="Hui J."/>
            <person name="Leung T.F."/>
            <person name="Tungtrongchitr A."/>
            <person name="Zhong N."/>
            <person name="Liu Z."/>
            <person name="Tsui S."/>
        </authorList>
    </citation>
    <scope>NUCLEOTIDE SEQUENCE</scope>
    <source>
        <strain evidence="1">Derf</strain>
        <tissue evidence="1">Whole organism</tissue>
    </source>
</reference>
<protein>
    <submittedName>
        <fullName evidence="1">Uncharacterized protein</fullName>
    </submittedName>
</protein>
<name>A0A922I4A4_DERFA</name>
<dbReference type="EMBL" id="ASGP02000002">
    <property type="protein sequence ID" value="KAH9521030.1"/>
    <property type="molecule type" value="Genomic_DNA"/>
</dbReference>
<gene>
    <name evidence="1" type="ORF">DERF_004709</name>
</gene>
<comment type="caution">
    <text evidence="1">The sequence shown here is derived from an EMBL/GenBank/DDBJ whole genome shotgun (WGS) entry which is preliminary data.</text>
</comment>
<accession>A0A922I4A4</accession>
<sequence length="401" mass="46815">MYNKHPGIKSWREQRSWVREKPSVNLCQYWCEKSHDDPWVERSPKPDVQCVARDDTGGPKYRAAVVNARVTGMYTLYDTSLNVDINDNIINDSTSKLTTIIREPSVQPPSRIFIKSIKTNHGIGSAFMADLFTMINATCWLKNQNNNQTTYIITNNISTVQHVNRQDRKNRQRLANELIDNIENNIVIVWNKIDKGENWYRKLKKYARSTANNQQRQVDYQRVPMSFIKKFEQNRMLISWNDIYRRDRFGSNIRMICPNVQDARMYTPYINKFVTQTITGHGQFGAYLSKFGISDDKKCCCGHPFQSVAHLINDCRMLNRLRRDYRQSTSHITDPKTRIKLTATFFENIAIFADDHRSMIDQSSTPLPANNENEIINMEQLISQIAYQNNPTNDEIKEQLP</sequence>
<keyword evidence="2" id="KW-1185">Reference proteome</keyword>
<evidence type="ECO:0000313" key="2">
    <source>
        <dbReference type="Proteomes" id="UP000790347"/>
    </source>
</evidence>
<dbReference type="Proteomes" id="UP000790347">
    <property type="component" value="Unassembled WGS sequence"/>
</dbReference>